<reference evidence="2 3" key="1">
    <citation type="submission" date="2014-04" db="EMBL/GenBank/DDBJ databases">
        <authorList>
            <consortium name="DOE Joint Genome Institute"/>
            <person name="Kuo A."/>
            <person name="Girlanda M."/>
            <person name="Perotto S."/>
            <person name="Kohler A."/>
            <person name="Nagy L.G."/>
            <person name="Floudas D."/>
            <person name="Copeland A."/>
            <person name="Barry K.W."/>
            <person name="Cichocki N."/>
            <person name="Veneault-Fourrey C."/>
            <person name="LaButti K."/>
            <person name="Lindquist E.A."/>
            <person name="Lipzen A."/>
            <person name="Lundell T."/>
            <person name="Morin E."/>
            <person name="Murat C."/>
            <person name="Sun H."/>
            <person name="Tunlid A."/>
            <person name="Henrissat B."/>
            <person name="Grigoriev I.V."/>
            <person name="Hibbett D.S."/>
            <person name="Martin F."/>
            <person name="Nordberg H.P."/>
            <person name="Cantor M.N."/>
            <person name="Hua S.X."/>
        </authorList>
    </citation>
    <scope>NUCLEOTIDE SEQUENCE [LARGE SCALE GENOMIC DNA]</scope>
    <source>
        <strain evidence="2 3">MUT 4182</strain>
    </source>
</reference>
<keyword evidence="3" id="KW-1185">Reference proteome</keyword>
<dbReference type="EMBL" id="KN823081">
    <property type="protein sequence ID" value="KIO23567.1"/>
    <property type="molecule type" value="Genomic_DNA"/>
</dbReference>
<dbReference type="PANTHER" id="PTHR47570:SF1">
    <property type="entry name" value="ZINC ION BINDING PROTEIN"/>
    <property type="match status" value="1"/>
</dbReference>
<dbReference type="Proteomes" id="UP000054248">
    <property type="component" value="Unassembled WGS sequence"/>
</dbReference>
<name>A0A0C3LQ66_9AGAM</name>
<gene>
    <name evidence="2" type="ORF">M407DRAFT_214405</name>
</gene>
<evidence type="ECO:0000313" key="3">
    <source>
        <dbReference type="Proteomes" id="UP000054248"/>
    </source>
</evidence>
<dbReference type="InterPro" id="IPR046824">
    <property type="entry name" value="Mss51-like_C"/>
</dbReference>
<dbReference type="PANTHER" id="PTHR47570">
    <property type="entry name" value="ZINC ION BINDING PROTEIN"/>
    <property type="match status" value="1"/>
</dbReference>
<dbReference type="OrthoDB" id="432970at2759"/>
<dbReference type="AlphaFoldDB" id="A0A0C3LQ66"/>
<dbReference type="STRING" id="1051891.A0A0C3LQ66"/>
<evidence type="ECO:0000259" key="1">
    <source>
        <dbReference type="Pfam" id="PF20179"/>
    </source>
</evidence>
<accession>A0A0C3LQ66</accession>
<sequence>MASKVLHDRAIFASAKHLLKSYVRVFGSHWFARRTSRSDAQAKLPLQHRKAPHFSFYHPLVSSPARLFLGFVFHSGAYETPPDLPSHDVDQTISWGRVESDGTFNIETAKERFGVLGNKDKSYWNVAGGLSPHLAGRQALSSSDQIGTLMQLVKQMYQKTSGEAILDGEQLLSNRILEDEEGWKLERGLIPYLKFADGRQPPKTVTSVEDVKDWESWYTRRGLRQRSPVALLISFPLTVYQLLVNVLEVIQPGDGSEAERTTLRMHYLGAEVELNYIPTFAELALLLPYTDIELVFFGAAVKKLCDKANASARSSLAGRASLSTPVYPYSAPKSCGSGTFKAFCTARATTGPLATCRPSSRHFQTP</sequence>
<feature type="domain" description="Mitochondrial splicing suppressor 51-like C-terminal" evidence="1">
    <location>
        <begin position="236"/>
        <end position="315"/>
    </location>
</feature>
<dbReference type="HOGENOM" id="CLU_756918_0_0_1"/>
<dbReference type="Pfam" id="PF20179">
    <property type="entry name" value="MSS51_C"/>
    <property type="match status" value="1"/>
</dbReference>
<evidence type="ECO:0000313" key="2">
    <source>
        <dbReference type="EMBL" id="KIO23567.1"/>
    </source>
</evidence>
<proteinExistence type="predicted"/>
<reference evidence="3" key="2">
    <citation type="submission" date="2015-01" db="EMBL/GenBank/DDBJ databases">
        <title>Evolutionary Origins and Diversification of the Mycorrhizal Mutualists.</title>
        <authorList>
            <consortium name="DOE Joint Genome Institute"/>
            <consortium name="Mycorrhizal Genomics Consortium"/>
            <person name="Kohler A."/>
            <person name="Kuo A."/>
            <person name="Nagy L.G."/>
            <person name="Floudas D."/>
            <person name="Copeland A."/>
            <person name="Barry K.W."/>
            <person name="Cichocki N."/>
            <person name="Veneault-Fourrey C."/>
            <person name="LaButti K."/>
            <person name="Lindquist E.A."/>
            <person name="Lipzen A."/>
            <person name="Lundell T."/>
            <person name="Morin E."/>
            <person name="Murat C."/>
            <person name="Riley R."/>
            <person name="Ohm R."/>
            <person name="Sun H."/>
            <person name="Tunlid A."/>
            <person name="Henrissat B."/>
            <person name="Grigoriev I.V."/>
            <person name="Hibbett D.S."/>
            <person name="Martin F."/>
        </authorList>
    </citation>
    <scope>NUCLEOTIDE SEQUENCE [LARGE SCALE GENOMIC DNA]</scope>
    <source>
        <strain evidence="3">MUT 4182</strain>
    </source>
</reference>
<organism evidence="2 3">
    <name type="scientific">Tulasnella calospora MUT 4182</name>
    <dbReference type="NCBI Taxonomy" id="1051891"/>
    <lineage>
        <taxon>Eukaryota</taxon>
        <taxon>Fungi</taxon>
        <taxon>Dikarya</taxon>
        <taxon>Basidiomycota</taxon>
        <taxon>Agaricomycotina</taxon>
        <taxon>Agaricomycetes</taxon>
        <taxon>Cantharellales</taxon>
        <taxon>Tulasnellaceae</taxon>
        <taxon>Tulasnella</taxon>
    </lineage>
</organism>
<protein>
    <recommendedName>
        <fullName evidence="1">Mitochondrial splicing suppressor 51-like C-terminal domain-containing protein</fullName>
    </recommendedName>
</protein>